<keyword evidence="1" id="KW-0732">Signal</keyword>
<keyword evidence="3" id="KW-0812">Transmembrane</keyword>
<keyword evidence="3" id="KW-1133">Transmembrane helix</keyword>
<dbReference type="EMBL" id="UZAD01013196">
    <property type="protein sequence ID" value="VDN91880.1"/>
    <property type="molecule type" value="Genomic_DNA"/>
</dbReference>
<dbReference type="PANTHER" id="PTHR33562:SF2">
    <property type="entry name" value="PROTEIN QUIVER"/>
    <property type="match status" value="1"/>
</dbReference>
<evidence type="ECO:0000313" key="5">
    <source>
        <dbReference type="Proteomes" id="UP000278627"/>
    </source>
</evidence>
<proteinExistence type="predicted"/>
<dbReference type="PANTHER" id="PTHR33562">
    <property type="entry name" value="ATILLA, ISOFORM B-RELATED-RELATED"/>
    <property type="match status" value="1"/>
</dbReference>
<dbReference type="AlphaFoldDB" id="A0A0N4TQ74"/>
<evidence type="ECO:0000256" key="2">
    <source>
        <dbReference type="ARBA" id="ARBA00023180"/>
    </source>
</evidence>
<organism evidence="6">
    <name type="scientific">Brugia pahangi</name>
    <name type="common">Filarial nematode worm</name>
    <dbReference type="NCBI Taxonomy" id="6280"/>
    <lineage>
        <taxon>Eukaryota</taxon>
        <taxon>Metazoa</taxon>
        <taxon>Ecdysozoa</taxon>
        <taxon>Nematoda</taxon>
        <taxon>Chromadorea</taxon>
        <taxon>Rhabditida</taxon>
        <taxon>Spirurina</taxon>
        <taxon>Spiruromorpha</taxon>
        <taxon>Filarioidea</taxon>
        <taxon>Onchocercidae</taxon>
        <taxon>Brugia</taxon>
    </lineage>
</organism>
<dbReference type="GO" id="GO:0032222">
    <property type="term" value="P:regulation of synaptic transmission, cholinergic"/>
    <property type="evidence" value="ECO:0007669"/>
    <property type="project" value="InterPro"/>
</dbReference>
<feature type="transmembrane region" description="Helical" evidence="3">
    <location>
        <begin position="20"/>
        <end position="38"/>
    </location>
</feature>
<keyword evidence="2" id="KW-0325">Glycoprotein</keyword>
<gene>
    <name evidence="4" type="ORF">BPAG_LOCUS10694</name>
</gene>
<dbReference type="GO" id="GO:0030431">
    <property type="term" value="P:sleep"/>
    <property type="evidence" value="ECO:0007669"/>
    <property type="project" value="InterPro"/>
</dbReference>
<evidence type="ECO:0000313" key="4">
    <source>
        <dbReference type="EMBL" id="VDN91880.1"/>
    </source>
</evidence>
<keyword evidence="3" id="KW-0472">Membrane</keyword>
<dbReference type="STRING" id="6280.A0A0N4TQ74"/>
<keyword evidence="5" id="KW-1185">Reference proteome</keyword>
<dbReference type="InterPro" id="IPR050975">
    <property type="entry name" value="Sleep_regulator"/>
</dbReference>
<evidence type="ECO:0000313" key="6">
    <source>
        <dbReference type="WBParaSite" id="BPAG_0001073201-mRNA-1"/>
    </source>
</evidence>
<dbReference type="Pfam" id="PF17064">
    <property type="entry name" value="QVR"/>
    <property type="match status" value="1"/>
</dbReference>
<name>A0A0N4TQ74_BRUPA</name>
<reference evidence="6" key="1">
    <citation type="submission" date="2017-02" db="UniProtKB">
        <authorList>
            <consortium name="WormBaseParasite"/>
        </authorList>
    </citation>
    <scope>IDENTIFICATION</scope>
</reference>
<feature type="transmembrane region" description="Helical" evidence="3">
    <location>
        <begin position="152"/>
        <end position="170"/>
    </location>
</feature>
<dbReference type="Proteomes" id="UP000278627">
    <property type="component" value="Unassembled WGS sequence"/>
</dbReference>
<accession>A0A0N4TQ74</accession>
<dbReference type="WBParaSite" id="BPAG_0001073201-mRNA-1">
    <property type="protein sequence ID" value="BPAG_0001073201-mRNA-1"/>
    <property type="gene ID" value="BPAG_0001073201"/>
</dbReference>
<dbReference type="InterPro" id="IPR031424">
    <property type="entry name" value="QVR-like"/>
</dbReference>
<evidence type="ECO:0000256" key="3">
    <source>
        <dbReference type="SAM" id="Phobius"/>
    </source>
</evidence>
<protein>
    <submittedName>
        <fullName evidence="6">Protein quiver</fullName>
    </submittedName>
</protein>
<evidence type="ECO:0000256" key="1">
    <source>
        <dbReference type="ARBA" id="ARBA00022729"/>
    </source>
</evidence>
<reference evidence="4 5" key="2">
    <citation type="submission" date="2018-11" db="EMBL/GenBank/DDBJ databases">
        <authorList>
            <consortium name="Pathogen Informatics"/>
        </authorList>
    </citation>
    <scope>NUCLEOTIDE SEQUENCE [LARGE SCALE GENOMIC DNA]</scope>
</reference>
<sequence length="171" mass="19318">MEDSSLHPFSEMRVLTTNLLLFAVGLIVVASNLIHIDYDVFRDRPMRCYQCNSANDANCDSSDVKDLNQYTKLCPLLKDGTYAGNKPIACRKIVQSVKELAQIIRECAYTGDKQSDGIRRQGNKAVKLLYYHCENVNGDIPCNGTQQITTRYLSLILLFVIIIAIVHPKYQ</sequence>